<comment type="caution">
    <text evidence="2">The sequence shown here is derived from an EMBL/GenBank/DDBJ whole genome shotgun (WGS) entry which is preliminary data.</text>
</comment>
<dbReference type="Proteomes" id="UP000222788">
    <property type="component" value="Unassembled WGS sequence"/>
</dbReference>
<dbReference type="EMBL" id="APWK03000070">
    <property type="protein sequence ID" value="PHH52355.1"/>
    <property type="molecule type" value="Genomic_DNA"/>
</dbReference>
<organism evidence="2 3">
    <name type="scientific">Ceratocystis fimbriata CBS 114723</name>
    <dbReference type="NCBI Taxonomy" id="1035309"/>
    <lineage>
        <taxon>Eukaryota</taxon>
        <taxon>Fungi</taxon>
        <taxon>Dikarya</taxon>
        <taxon>Ascomycota</taxon>
        <taxon>Pezizomycotina</taxon>
        <taxon>Sordariomycetes</taxon>
        <taxon>Hypocreomycetidae</taxon>
        <taxon>Microascales</taxon>
        <taxon>Ceratocystidaceae</taxon>
        <taxon>Ceratocystis</taxon>
    </lineage>
</organism>
<name>A0A2C5X1N1_9PEZI</name>
<dbReference type="AlphaFoldDB" id="A0A2C5X1N1"/>
<feature type="region of interest" description="Disordered" evidence="1">
    <location>
        <begin position="1"/>
        <end position="33"/>
    </location>
</feature>
<feature type="compositionally biased region" description="Basic residues" evidence="1">
    <location>
        <begin position="1"/>
        <end position="11"/>
    </location>
</feature>
<evidence type="ECO:0000313" key="2">
    <source>
        <dbReference type="EMBL" id="PHH52355.1"/>
    </source>
</evidence>
<evidence type="ECO:0000313" key="3">
    <source>
        <dbReference type="Proteomes" id="UP000222788"/>
    </source>
</evidence>
<reference evidence="2 3" key="2">
    <citation type="journal article" date="2013" name="IMA Fungus">
        <title>IMA Genome-F 1: Ceratocystis fimbriata: Draft nuclear genome sequence for the plant pathogen, Ceratocystis fimbriata.</title>
        <authorList>
            <person name="Wilken P.M."/>
            <person name="Steenkamp E.T."/>
            <person name="Wingfield M.J."/>
            <person name="de Beer Z.W."/>
            <person name="Wingfield B.D."/>
        </authorList>
    </citation>
    <scope>NUCLEOTIDE SEQUENCE [LARGE SCALE GENOMIC DNA]</scope>
    <source>
        <strain evidence="2 3">CBS 114723</strain>
    </source>
</reference>
<sequence>MKSLARPRNKYKNRERVSDPRQGPNNSRPIKAETAAWPRCKPHFQPGYILAAKISQKLEIIAKVGKAINLTELRDEQIDVNKHAKSRMSRALNRNRPINASQSI</sequence>
<proteinExistence type="predicted"/>
<gene>
    <name evidence="2" type="ORF">CFIMG_004626RA</name>
</gene>
<feature type="region of interest" description="Disordered" evidence="1">
    <location>
        <begin position="82"/>
        <end position="104"/>
    </location>
</feature>
<accession>A0A2C5X1N1</accession>
<protein>
    <submittedName>
        <fullName evidence="2">Uncharacterized protein</fullName>
    </submittedName>
</protein>
<reference evidence="2 3" key="1">
    <citation type="journal article" date="2013" name="Fungal Biol.">
        <title>Analysis of microsatellite markers in the genome of the plant pathogen Ceratocystis fimbriata.</title>
        <authorList>
            <person name="Simpson M.C."/>
            <person name="Wilken P.M."/>
            <person name="Coetzee M.P."/>
            <person name="Wingfield M.J."/>
            <person name="Wingfield B.D."/>
        </authorList>
    </citation>
    <scope>NUCLEOTIDE SEQUENCE [LARGE SCALE GENOMIC DNA]</scope>
    <source>
        <strain evidence="2 3">CBS 114723</strain>
    </source>
</reference>
<evidence type="ECO:0000256" key="1">
    <source>
        <dbReference type="SAM" id="MobiDB-lite"/>
    </source>
</evidence>
<keyword evidence="3" id="KW-1185">Reference proteome</keyword>